<dbReference type="Gene3D" id="3.90.1200.10">
    <property type="match status" value="1"/>
</dbReference>
<dbReference type="AlphaFoldDB" id="A0AB39PNN6"/>
<reference evidence="2" key="1">
    <citation type="submission" date="2024-07" db="EMBL/GenBank/DDBJ databases">
        <authorList>
            <person name="Yu S.T."/>
        </authorList>
    </citation>
    <scope>NUCLEOTIDE SEQUENCE</scope>
    <source>
        <strain evidence="2">R28</strain>
    </source>
</reference>
<dbReference type="EMBL" id="CP163439">
    <property type="protein sequence ID" value="XDQ32176.1"/>
    <property type="molecule type" value="Genomic_DNA"/>
</dbReference>
<dbReference type="SUPFAM" id="SSF56112">
    <property type="entry name" value="Protein kinase-like (PK-like)"/>
    <property type="match status" value="1"/>
</dbReference>
<evidence type="ECO:0000313" key="2">
    <source>
        <dbReference type="EMBL" id="XDQ32176.1"/>
    </source>
</evidence>
<dbReference type="InterPro" id="IPR011009">
    <property type="entry name" value="Kinase-like_dom_sf"/>
</dbReference>
<name>A0AB39PNN6_9ACTN</name>
<sequence length="246" mass="26948">MGEWELGGGAVNEVVRVRATVRRTSHERSGYVRELLAFFEGCGWTGAPRHLGTDERGREVFEYLEGRAAVTARERAVACTDAALVRVAQLVRRFHDLTHGTSLAGGRDVVCHNDLAPKNTVYAVDGGEWWPTAFVDWDLARPGERVHDLAHVCWQYLDLGPGITDVSEAARRIALVCDAYGPGGGSGGIVDVILWWQGRCWRGIEAGAERGEPAMVGLRERGAVDEVRNAYAWVAEHRRGLGAFLG</sequence>
<protein>
    <submittedName>
        <fullName evidence="2">Phosphotransferase</fullName>
    </submittedName>
</protein>
<gene>
    <name evidence="2" type="ORF">AB5J49_01785</name>
</gene>
<dbReference type="RefSeq" id="WP_369166683.1">
    <property type="nucleotide sequence ID" value="NZ_CP163439.1"/>
</dbReference>
<dbReference type="Pfam" id="PF01636">
    <property type="entry name" value="APH"/>
    <property type="match status" value="1"/>
</dbReference>
<organism evidence="2">
    <name type="scientific">Streptomyces sp. R28</name>
    <dbReference type="NCBI Taxonomy" id="3238628"/>
    <lineage>
        <taxon>Bacteria</taxon>
        <taxon>Bacillati</taxon>
        <taxon>Actinomycetota</taxon>
        <taxon>Actinomycetes</taxon>
        <taxon>Kitasatosporales</taxon>
        <taxon>Streptomycetaceae</taxon>
        <taxon>Streptomyces</taxon>
    </lineage>
</organism>
<accession>A0AB39PNN6</accession>
<dbReference type="InterPro" id="IPR002575">
    <property type="entry name" value="Aminoglycoside_PTrfase"/>
</dbReference>
<evidence type="ECO:0000259" key="1">
    <source>
        <dbReference type="Pfam" id="PF01636"/>
    </source>
</evidence>
<proteinExistence type="predicted"/>
<feature type="domain" description="Aminoglycoside phosphotransferase" evidence="1">
    <location>
        <begin position="48"/>
        <end position="155"/>
    </location>
</feature>